<keyword evidence="5 11" id="KW-0808">Transferase</keyword>
<proteinExistence type="inferred from homology"/>
<gene>
    <name evidence="12" type="ORF">F7231_16420</name>
</gene>
<dbReference type="InterPro" id="IPR024932">
    <property type="entry name" value="ApbE"/>
</dbReference>
<reference evidence="13" key="1">
    <citation type="submission" date="2019-09" db="EMBL/GenBank/DDBJ databases">
        <authorList>
            <person name="Jung D.-H."/>
        </authorList>
    </citation>
    <scope>NUCLEOTIDE SEQUENCE [LARGE SCALE GENOMIC DNA]</scope>
    <source>
        <strain evidence="13">JA-25</strain>
    </source>
</reference>
<keyword evidence="6 11" id="KW-0479">Metal-binding</keyword>
<name>A0ABX0QNP4_9BACT</name>
<dbReference type="EC" id="2.7.1.180" evidence="2 11"/>
<dbReference type="PIRSF" id="PIRSF006268">
    <property type="entry name" value="ApbE"/>
    <property type="match status" value="1"/>
</dbReference>
<evidence type="ECO:0000256" key="2">
    <source>
        <dbReference type="ARBA" id="ARBA00011955"/>
    </source>
</evidence>
<dbReference type="InterPro" id="IPR003374">
    <property type="entry name" value="ApbE-like_sf"/>
</dbReference>
<dbReference type="Pfam" id="PF02424">
    <property type="entry name" value="ApbE"/>
    <property type="match status" value="1"/>
</dbReference>
<evidence type="ECO:0000256" key="3">
    <source>
        <dbReference type="ARBA" id="ARBA00016337"/>
    </source>
</evidence>
<accession>A0ABX0QNP4</accession>
<dbReference type="Gene3D" id="3.10.520.10">
    <property type="entry name" value="ApbE-like domains"/>
    <property type="match status" value="1"/>
</dbReference>
<evidence type="ECO:0000256" key="9">
    <source>
        <dbReference type="ARBA" id="ARBA00031306"/>
    </source>
</evidence>
<evidence type="ECO:0000313" key="12">
    <source>
        <dbReference type="EMBL" id="NID11759.1"/>
    </source>
</evidence>
<dbReference type="SUPFAM" id="SSF143631">
    <property type="entry name" value="ApbE-like"/>
    <property type="match status" value="1"/>
</dbReference>
<evidence type="ECO:0000256" key="6">
    <source>
        <dbReference type="ARBA" id="ARBA00022723"/>
    </source>
</evidence>
<comment type="cofactor">
    <cofactor evidence="1">
        <name>Mg(2+)</name>
        <dbReference type="ChEBI" id="CHEBI:18420"/>
    </cofactor>
</comment>
<protein>
    <recommendedName>
        <fullName evidence="3 11">FAD:protein FMN transferase</fullName>
        <ecNumber evidence="2 11">2.7.1.180</ecNumber>
    </recommendedName>
    <alternativeName>
        <fullName evidence="9 11">Flavin transferase</fullName>
    </alternativeName>
</protein>
<dbReference type="EMBL" id="WAEL01000006">
    <property type="protein sequence ID" value="NID11759.1"/>
    <property type="molecule type" value="Genomic_DNA"/>
</dbReference>
<evidence type="ECO:0000256" key="10">
    <source>
        <dbReference type="ARBA" id="ARBA00048540"/>
    </source>
</evidence>
<keyword evidence="13" id="KW-1185">Reference proteome</keyword>
<comment type="catalytic activity">
    <reaction evidence="10 11">
        <text>L-threonyl-[protein] + FAD = FMN-L-threonyl-[protein] + AMP + H(+)</text>
        <dbReference type="Rhea" id="RHEA:36847"/>
        <dbReference type="Rhea" id="RHEA-COMP:11060"/>
        <dbReference type="Rhea" id="RHEA-COMP:11061"/>
        <dbReference type="ChEBI" id="CHEBI:15378"/>
        <dbReference type="ChEBI" id="CHEBI:30013"/>
        <dbReference type="ChEBI" id="CHEBI:57692"/>
        <dbReference type="ChEBI" id="CHEBI:74257"/>
        <dbReference type="ChEBI" id="CHEBI:456215"/>
        <dbReference type="EC" id="2.7.1.180"/>
    </reaction>
</comment>
<evidence type="ECO:0000313" key="13">
    <source>
        <dbReference type="Proteomes" id="UP000606008"/>
    </source>
</evidence>
<evidence type="ECO:0000256" key="1">
    <source>
        <dbReference type="ARBA" id="ARBA00001946"/>
    </source>
</evidence>
<evidence type="ECO:0000256" key="11">
    <source>
        <dbReference type="PIRNR" id="PIRNR006268"/>
    </source>
</evidence>
<evidence type="ECO:0000256" key="7">
    <source>
        <dbReference type="ARBA" id="ARBA00022827"/>
    </source>
</evidence>
<keyword evidence="7 11" id="KW-0274">FAD</keyword>
<organism evidence="12 13">
    <name type="scientific">Fibrivirga algicola</name>
    <dbReference type="NCBI Taxonomy" id="2950420"/>
    <lineage>
        <taxon>Bacteria</taxon>
        <taxon>Pseudomonadati</taxon>
        <taxon>Bacteroidota</taxon>
        <taxon>Cytophagia</taxon>
        <taxon>Cytophagales</taxon>
        <taxon>Spirosomataceae</taxon>
        <taxon>Fibrivirga</taxon>
    </lineage>
</organism>
<sequence>MGTTFIVTLYAPDSLTAQRAYKAVSARMDTLNQIMSDYLDGSELNLLSETSGQGRWVHVSPTLFDVLMKAKTIARQSGGRYDPTIGPLSQLWRRAVRQRTRGEFAFPDANQRRKARRAVSWRYIELDPGSQSVRLRKSGMRLDLGGIGQGFAIDEAQKVLHQHGIYVFLLDIGGDILVGDPPPTQPEGWRIGLPKGSHADAGHARAEADSVIYLKNAAITTSGDTERHLDINGRRYSHIMNPKTGLGLRHFVQATVQAPTGTYADALTKVFSVARPGQRKRLQRTFPEARVWIREKKG</sequence>
<evidence type="ECO:0000256" key="8">
    <source>
        <dbReference type="ARBA" id="ARBA00022842"/>
    </source>
</evidence>
<keyword evidence="8 11" id="KW-0460">Magnesium</keyword>
<evidence type="ECO:0000256" key="4">
    <source>
        <dbReference type="ARBA" id="ARBA00022630"/>
    </source>
</evidence>
<comment type="similarity">
    <text evidence="11">Belongs to the ApbE family.</text>
</comment>
<dbReference type="GO" id="GO:0016740">
    <property type="term" value="F:transferase activity"/>
    <property type="evidence" value="ECO:0007669"/>
    <property type="project" value="UniProtKB-KW"/>
</dbReference>
<evidence type="ECO:0000256" key="5">
    <source>
        <dbReference type="ARBA" id="ARBA00022679"/>
    </source>
</evidence>
<dbReference type="PANTHER" id="PTHR30040">
    <property type="entry name" value="THIAMINE BIOSYNTHESIS LIPOPROTEIN APBE"/>
    <property type="match status" value="1"/>
</dbReference>
<keyword evidence="4 11" id="KW-0285">Flavoprotein</keyword>
<dbReference type="PANTHER" id="PTHR30040:SF2">
    <property type="entry name" value="FAD:PROTEIN FMN TRANSFERASE"/>
    <property type="match status" value="1"/>
</dbReference>
<reference evidence="13" key="2">
    <citation type="submission" date="2023-07" db="EMBL/GenBank/DDBJ databases">
        <authorList>
            <person name="Jung D.-H."/>
        </authorList>
    </citation>
    <scope>NUCLEOTIDE SEQUENCE [LARGE SCALE GENOMIC DNA]</scope>
    <source>
        <strain evidence="13">JA-25</strain>
    </source>
</reference>
<dbReference type="Proteomes" id="UP000606008">
    <property type="component" value="Unassembled WGS sequence"/>
</dbReference>
<comment type="caution">
    <text evidence="12">The sequence shown here is derived from an EMBL/GenBank/DDBJ whole genome shotgun (WGS) entry which is preliminary data.</text>
</comment>